<accession>A0A136KJ13</accession>
<dbReference type="AlphaFoldDB" id="A0A136KJ13"/>
<proteinExistence type="predicted"/>
<gene>
    <name evidence="1" type="ORF">UZ20_WS6002000485</name>
</gene>
<sequence>MQNIICYILMHSRADWQRLIGSEQSIDDFLVYLWSSVDKYDEGDENVWLTRVIADFVN</sequence>
<protein>
    <submittedName>
        <fullName evidence="1">Uncharacterized protein</fullName>
    </submittedName>
</protein>
<comment type="caution">
    <text evidence="1">The sequence shown here is derived from an EMBL/GenBank/DDBJ whole genome shotgun (WGS) entry which is preliminary data.</text>
</comment>
<dbReference type="Proteomes" id="UP000070449">
    <property type="component" value="Unassembled WGS sequence"/>
</dbReference>
<evidence type="ECO:0000313" key="2">
    <source>
        <dbReference type="Proteomes" id="UP000070449"/>
    </source>
</evidence>
<organism evidence="1 2">
    <name type="scientific">candidate division WS6 bacterium OLB21</name>
    <dbReference type="NCBI Taxonomy" id="1617427"/>
    <lineage>
        <taxon>Bacteria</taxon>
        <taxon>Candidatus Dojkabacteria</taxon>
    </lineage>
</organism>
<name>A0A136KJ13_9BACT</name>
<evidence type="ECO:0000313" key="1">
    <source>
        <dbReference type="EMBL" id="KXK09436.1"/>
    </source>
</evidence>
<reference evidence="1 2" key="1">
    <citation type="submission" date="2015-02" db="EMBL/GenBank/DDBJ databases">
        <title>Improved understanding of the partial-nitritation anammox process through 23 genomes representing the majority of the microbial community.</title>
        <authorList>
            <person name="Speth D.R."/>
            <person name="In T Zandt M."/>
            <person name="Guerrero Cruz S."/>
            <person name="Jetten M.S."/>
            <person name="Dutilh B.E."/>
        </authorList>
    </citation>
    <scope>NUCLEOTIDE SEQUENCE [LARGE SCALE GENOMIC DNA]</scope>
    <source>
        <strain evidence="1">OLB21</strain>
    </source>
</reference>
<dbReference type="STRING" id="1617427.UZ20_WS6002000485"/>
<dbReference type="EMBL" id="JYPD01000017">
    <property type="protein sequence ID" value="KXK09436.1"/>
    <property type="molecule type" value="Genomic_DNA"/>
</dbReference>